<protein>
    <submittedName>
        <fullName evidence="8">Unannotated protein</fullName>
    </submittedName>
</protein>
<gene>
    <name evidence="8" type="ORF">UFOPK3376_02846</name>
</gene>
<keyword evidence="4" id="KW-0378">Hydrolase</keyword>
<reference evidence="8" key="1">
    <citation type="submission" date="2020-05" db="EMBL/GenBank/DDBJ databases">
        <authorList>
            <person name="Chiriac C."/>
            <person name="Salcher M."/>
            <person name="Ghai R."/>
            <person name="Kavagutti S V."/>
        </authorList>
    </citation>
    <scope>NUCLEOTIDE SEQUENCE</scope>
</reference>
<name>A0A6J7F8B5_9ZZZZ</name>
<proteinExistence type="inferred from homology"/>
<evidence type="ECO:0000256" key="4">
    <source>
        <dbReference type="ARBA" id="ARBA00022801"/>
    </source>
</evidence>
<dbReference type="GO" id="GO:0016020">
    <property type="term" value="C:membrane"/>
    <property type="evidence" value="ECO:0007669"/>
    <property type="project" value="InterPro"/>
</dbReference>
<dbReference type="PRINTS" id="PR00781">
    <property type="entry name" value="LIPOSIGPTASE"/>
</dbReference>
<keyword evidence="2" id="KW-0645">Protease</keyword>
<keyword evidence="6 7" id="KW-0472">Membrane</keyword>
<sequence length="186" mass="19377">MTDTGASTAEAEPTGADHGARFSARSSLRVSIAIAVVIVALDQLSKGWALNALADGAARHVIWTLQWNLSFNRGMAFSTAQGIGPVIGVLALVVVVVMLLSLRQSGSRIAAVAVGFVVGGALGNIADRLFRERGWLHGRVIDFIDFQWFPIFNVADMAINVGGGLLVLTALVGTKAGSHAGAKARS</sequence>
<dbReference type="NCBIfam" id="TIGR00077">
    <property type="entry name" value="lspA"/>
    <property type="match status" value="1"/>
</dbReference>
<feature type="transmembrane region" description="Helical" evidence="7">
    <location>
        <begin position="146"/>
        <end position="173"/>
    </location>
</feature>
<keyword evidence="3 7" id="KW-0812">Transmembrane</keyword>
<feature type="transmembrane region" description="Helical" evidence="7">
    <location>
        <begin position="82"/>
        <end position="102"/>
    </location>
</feature>
<accession>A0A6J7F8B5</accession>
<keyword evidence="5 7" id="KW-1133">Transmembrane helix</keyword>
<dbReference type="PANTHER" id="PTHR33695">
    <property type="entry name" value="LIPOPROTEIN SIGNAL PEPTIDASE"/>
    <property type="match status" value="1"/>
</dbReference>
<dbReference type="HAMAP" id="MF_00161">
    <property type="entry name" value="LspA"/>
    <property type="match status" value="1"/>
</dbReference>
<dbReference type="EMBL" id="CAFBLP010000110">
    <property type="protein sequence ID" value="CAB4891181.1"/>
    <property type="molecule type" value="Genomic_DNA"/>
</dbReference>
<evidence type="ECO:0000313" key="8">
    <source>
        <dbReference type="EMBL" id="CAB4891181.1"/>
    </source>
</evidence>
<evidence type="ECO:0000256" key="3">
    <source>
        <dbReference type="ARBA" id="ARBA00022692"/>
    </source>
</evidence>
<dbReference type="GO" id="GO:0006508">
    <property type="term" value="P:proteolysis"/>
    <property type="evidence" value="ECO:0007669"/>
    <property type="project" value="UniProtKB-KW"/>
</dbReference>
<feature type="transmembrane region" description="Helical" evidence="7">
    <location>
        <begin position="109"/>
        <end position="126"/>
    </location>
</feature>
<evidence type="ECO:0000256" key="6">
    <source>
        <dbReference type="ARBA" id="ARBA00023136"/>
    </source>
</evidence>
<evidence type="ECO:0000256" key="7">
    <source>
        <dbReference type="SAM" id="Phobius"/>
    </source>
</evidence>
<dbReference type="GO" id="GO:0004190">
    <property type="term" value="F:aspartic-type endopeptidase activity"/>
    <property type="evidence" value="ECO:0007669"/>
    <property type="project" value="InterPro"/>
</dbReference>
<dbReference type="InterPro" id="IPR001872">
    <property type="entry name" value="Peptidase_A8"/>
</dbReference>
<dbReference type="PANTHER" id="PTHR33695:SF1">
    <property type="entry name" value="LIPOPROTEIN SIGNAL PEPTIDASE"/>
    <property type="match status" value="1"/>
</dbReference>
<dbReference type="AlphaFoldDB" id="A0A6J7F8B5"/>
<keyword evidence="1" id="KW-1003">Cell membrane</keyword>
<evidence type="ECO:0000256" key="5">
    <source>
        <dbReference type="ARBA" id="ARBA00022989"/>
    </source>
</evidence>
<evidence type="ECO:0000256" key="2">
    <source>
        <dbReference type="ARBA" id="ARBA00022670"/>
    </source>
</evidence>
<dbReference type="Pfam" id="PF01252">
    <property type="entry name" value="Peptidase_A8"/>
    <property type="match status" value="1"/>
</dbReference>
<evidence type="ECO:0000256" key="1">
    <source>
        <dbReference type="ARBA" id="ARBA00022475"/>
    </source>
</evidence>
<organism evidence="8">
    <name type="scientific">freshwater metagenome</name>
    <dbReference type="NCBI Taxonomy" id="449393"/>
    <lineage>
        <taxon>unclassified sequences</taxon>
        <taxon>metagenomes</taxon>
        <taxon>ecological metagenomes</taxon>
    </lineage>
</organism>